<evidence type="ECO:0000256" key="2">
    <source>
        <dbReference type="ARBA" id="ARBA00023140"/>
    </source>
</evidence>
<accession>A0ABM4ASZ0</accession>
<evidence type="ECO:0000313" key="5">
    <source>
        <dbReference type="Proteomes" id="UP001652626"/>
    </source>
</evidence>
<evidence type="ECO:0000256" key="1">
    <source>
        <dbReference type="ARBA" id="ARBA00004275"/>
    </source>
</evidence>
<dbReference type="InterPro" id="IPR020845">
    <property type="entry name" value="AMP-binding_CS"/>
</dbReference>
<dbReference type="PANTHER" id="PTHR24096:SF353">
    <property type="entry name" value="GH16244P-RELATED"/>
    <property type="match status" value="1"/>
</dbReference>
<dbReference type="GeneID" id="113393703"/>
<dbReference type="Pfam" id="PF13193">
    <property type="entry name" value="AMP-binding_C"/>
    <property type="match status" value="1"/>
</dbReference>
<dbReference type="Pfam" id="PF00501">
    <property type="entry name" value="AMP-binding"/>
    <property type="match status" value="1"/>
</dbReference>
<evidence type="ECO:0000313" key="6">
    <source>
        <dbReference type="RefSeq" id="XP_064074401.1"/>
    </source>
</evidence>
<dbReference type="RefSeq" id="XP_064074401.1">
    <property type="nucleotide sequence ID" value="XM_064218331.1"/>
</dbReference>
<dbReference type="Gene3D" id="3.30.300.30">
    <property type="match status" value="1"/>
</dbReference>
<dbReference type="PROSITE" id="PS00455">
    <property type="entry name" value="AMP_BINDING"/>
    <property type="match status" value="1"/>
</dbReference>
<evidence type="ECO:0000259" key="3">
    <source>
        <dbReference type="Pfam" id="PF00501"/>
    </source>
</evidence>
<dbReference type="InterPro" id="IPR000873">
    <property type="entry name" value="AMP-dep_synth/lig_dom"/>
</dbReference>
<dbReference type="SUPFAM" id="SSF56801">
    <property type="entry name" value="Acetyl-CoA synthetase-like"/>
    <property type="match status" value="1"/>
</dbReference>
<keyword evidence="2" id="KW-0576">Peroxisome</keyword>
<sequence length="522" mass="57873">MDIGPDYHIGHLVFEHLKRYPDVVLQIDAATGGEETYASVLSRSIRLARSLRAIGLKPGDVLAIGGRNHLNIHIPFYAALFNGLPIVGVDPYFKYEEIYTLFKRVKPTIAFCQTESIDIYAKAANALGLDIKLIAFDGEESTLTKFVQKYDTGHPEPDFQVAEFDIDKIYVFLITTSGTTGNVKAAAFNHKPFMTKTLAILRVYNQQNLKGERSLYLSPVHWVSRFFSTTFTPLVSSTMIQTSKPDNADHLVDIINKYKPESALFSPTHMSYLVSRKDEVDLTCFRSISLTGSKIYPDVLLSFKKLLSNDMVAVEAYGQTEMIGPVLLPNPAGPNGNCGTGPIPGYSVKLVDVDSREEIKEPNVTGELLAKGLRFTEYYNDPEETALAFTEDGYFKTGDLLYRDADDNYFFVERIKSLIKYRNYHVLPSEIEQVIGSHPGVADVCVVGLRDVTDGEHAAAGVVRAPGSAVTAQEICDLVTDKLSKNKELRGGVVFLESLPYTSTAKIARGKLKQLIENRNGK</sequence>
<comment type="subcellular location">
    <subcellularLocation>
        <location evidence="1">Peroxisome</location>
    </subcellularLocation>
</comment>
<name>A0ABM4ASZ0_VANTA</name>
<proteinExistence type="predicted"/>
<dbReference type="InterPro" id="IPR045851">
    <property type="entry name" value="AMP-bd_C_sf"/>
</dbReference>
<gene>
    <name evidence="6" type="primary">LOC113393703</name>
</gene>
<dbReference type="InterPro" id="IPR025110">
    <property type="entry name" value="AMP-bd_C"/>
</dbReference>
<dbReference type="Proteomes" id="UP001652626">
    <property type="component" value="Chromosome 21"/>
</dbReference>
<dbReference type="Gene3D" id="3.40.50.12780">
    <property type="entry name" value="N-terminal domain of ligase-like"/>
    <property type="match status" value="1"/>
</dbReference>
<dbReference type="PANTHER" id="PTHR24096">
    <property type="entry name" value="LONG-CHAIN-FATTY-ACID--COA LIGASE"/>
    <property type="match status" value="1"/>
</dbReference>
<dbReference type="InterPro" id="IPR042099">
    <property type="entry name" value="ANL_N_sf"/>
</dbReference>
<protein>
    <submittedName>
        <fullName evidence="6">Luciferin 4-monooxygenase-like</fullName>
    </submittedName>
</protein>
<feature type="domain" description="AMP-dependent synthetase/ligase" evidence="3">
    <location>
        <begin position="15"/>
        <end position="373"/>
    </location>
</feature>
<organism evidence="5 6">
    <name type="scientific">Vanessa tameamea</name>
    <name type="common">Kamehameha butterfly</name>
    <dbReference type="NCBI Taxonomy" id="334116"/>
    <lineage>
        <taxon>Eukaryota</taxon>
        <taxon>Metazoa</taxon>
        <taxon>Ecdysozoa</taxon>
        <taxon>Arthropoda</taxon>
        <taxon>Hexapoda</taxon>
        <taxon>Insecta</taxon>
        <taxon>Pterygota</taxon>
        <taxon>Neoptera</taxon>
        <taxon>Endopterygota</taxon>
        <taxon>Lepidoptera</taxon>
        <taxon>Glossata</taxon>
        <taxon>Ditrysia</taxon>
        <taxon>Papilionoidea</taxon>
        <taxon>Nymphalidae</taxon>
        <taxon>Nymphalinae</taxon>
        <taxon>Vanessa</taxon>
    </lineage>
</organism>
<feature type="domain" description="AMP-binding enzyme C-terminal" evidence="4">
    <location>
        <begin position="430"/>
        <end position="506"/>
    </location>
</feature>
<keyword evidence="5" id="KW-1185">Reference proteome</keyword>
<reference evidence="6" key="1">
    <citation type="submission" date="2025-08" db="UniProtKB">
        <authorList>
            <consortium name="RefSeq"/>
        </authorList>
    </citation>
    <scope>IDENTIFICATION</scope>
    <source>
        <tissue evidence="6">Whole body</tissue>
    </source>
</reference>
<evidence type="ECO:0000259" key="4">
    <source>
        <dbReference type="Pfam" id="PF13193"/>
    </source>
</evidence>